<organism evidence="2 3">
    <name type="scientific">Anaeramoeba ignava</name>
    <name type="common">Anaerobic marine amoeba</name>
    <dbReference type="NCBI Taxonomy" id="1746090"/>
    <lineage>
        <taxon>Eukaryota</taxon>
        <taxon>Metamonada</taxon>
        <taxon>Anaeramoebidae</taxon>
        <taxon>Anaeramoeba</taxon>
    </lineage>
</organism>
<dbReference type="EMBL" id="JAPDFW010000059">
    <property type="protein sequence ID" value="KAJ5076774.1"/>
    <property type="molecule type" value="Genomic_DNA"/>
</dbReference>
<evidence type="ECO:0000256" key="1">
    <source>
        <dbReference type="SAM" id="MobiDB-lite"/>
    </source>
</evidence>
<dbReference type="Proteomes" id="UP001149090">
    <property type="component" value="Unassembled WGS sequence"/>
</dbReference>
<name>A0A9Q0LQM3_ANAIG</name>
<proteinExistence type="predicted"/>
<keyword evidence="3" id="KW-1185">Reference proteome</keyword>
<evidence type="ECO:0000313" key="3">
    <source>
        <dbReference type="Proteomes" id="UP001149090"/>
    </source>
</evidence>
<feature type="region of interest" description="Disordered" evidence="1">
    <location>
        <begin position="60"/>
        <end position="85"/>
    </location>
</feature>
<sequence length="99" mass="11646">MENKFVKDLIQINRKINETKNLLTSTQEENKMENLCLKWQLSVLKEKKLNIVQKNIQSKTNQTTNQTINQTTESTQKKRKKQEEIGFNIKSNSPIVKKI</sequence>
<protein>
    <submittedName>
        <fullName evidence="2">Uncharacterized protein</fullName>
    </submittedName>
</protein>
<gene>
    <name evidence="2" type="ORF">M0811_00091</name>
</gene>
<accession>A0A9Q0LQM3</accession>
<feature type="compositionally biased region" description="Low complexity" evidence="1">
    <location>
        <begin position="60"/>
        <end position="74"/>
    </location>
</feature>
<evidence type="ECO:0000313" key="2">
    <source>
        <dbReference type="EMBL" id="KAJ5076774.1"/>
    </source>
</evidence>
<dbReference type="AlphaFoldDB" id="A0A9Q0LQM3"/>
<reference evidence="2" key="1">
    <citation type="submission" date="2022-10" db="EMBL/GenBank/DDBJ databases">
        <title>Novel sulphate-reducing endosymbionts in the free-living metamonad Anaeramoeba.</title>
        <authorList>
            <person name="Jerlstrom-Hultqvist J."/>
            <person name="Cepicka I."/>
            <person name="Gallot-Lavallee L."/>
            <person name="Salas-Leiva D."/>
            <person name="Curtis B.A."/>
            <person name="Zahonova K."/>
            <person name="Pipaliya S."/>
            <person name="Dacks J."/>
            <person name="Roger A.J."/>
        </authorList>
    </citation>
    <scope>NUCLEOTIDE SEQUENCE</scope>
    <source>
        <strain evidence="2">BMAN</strain>
    </source>
</reference>
<comment type="caution">
    <text evidence="2">The sequence shown here is derived from an EMBL/GenBank/DDBJ whole genome shotgun (WGS) entry which is preliminary data.</text>
</comment>